<comment type="caution">
    <text evidence="1">The sequence shown here is derived from an EMBL/GenBank/DDBJ whole genome shotgun (WGS) entry which is preliminary data.</text>
</comment>
<sequence length="106" mass="12207">MSESAQTLYPDLHIERQHTLGLARARQVTDDWIQSAEQDYRMTCHLQRLEDKDIVTFKRTGATGQLLSAPDKFELDAKLGFLFKSFLPKIKQQIEQNLDKAIAEKS</sequence>
<reference evidence="1 2" key="1">
    <citation type="journal article" date="2019" name="PLoS ONE">
        <title>Pup mortality in New Zealand sea lions (Phocarctos hookeri) at Enderby Island, Auckland Islands, 2013-18.</title>
        <authorList>
            <person name="Michael S.A."/>
            <person name="Hayman D.T.S."/>
            <person name="Gray R."/>
            <person name="Zhang J."/>
            <person name="Rogers L."/>
            <person name="Roe W.D."/>
        </authorList>
    </citation>
    <scope>NUCLEOTIDE SEQUENCE [LARGE SCALE GENOMIC DNA]</scope>
    <source>
        <strain evidence="1 2">SM868</strain>
    </source>
</reference>
<name>A0A844M0W9_9GAMM</name>
<evidence type="ECO:0000313" key="2">
    <source>
        <dbReference type="Proteomes" id="UP000442109"/>
    </source>
</evidence>
<protein>
    <submittedName>
        <fullName evidence="1">Polyhydroxyalkanoic acid synthase</fullName>
    </submittedName>
</protein>
<dbReference type="EMBL" id="WFKQ01000004">
    <property type="protein sequence ID" value="MUG32434.1"/>
    <property type="molecule type" value="Genomic_DNA"/>
</dbReference>
<organism evidence="1 2">
    <name type="scientific">Psychrobacter sanguinis</name>
    <dbReference type="NCBI Taxonomy" id="861445"/>
    <lineage>
        <taxon>Bacteria</taxon>
        <taxon>Pseudomonadati</taxon>
        <taxon>Pseudomonadota</taxon>
        <taxon>Gammaproteobacteria</taxon>
        <taxon>Moraxellales</taxon>
        <taxon>Moraxellaceae</taxon>
        <taxon>Psychrobacter</taxon>
    </lineage>
</organism>
<dbReference type="Proteomes" id="UP000442109">
    <property type="component" value="Unassembled WGS sequence"/>
</dbReference>
<dbReference type="NCBIfam" id="TIGR02610">
    <property type="entry name" value="PHA_gran_rgn"/>
    <property type="match status" value="1"/>
</dbReference>
<dbReference type="RefSeq" id="WP_011960428.1">
    <property type="nucleotide sequence ID" value="NZ_WFKQ01000004.1"/>
</dbReference>
<accession>A0A844M0W9</accession>
<proteinExistence type="predicted"/>
<dbReference type="Pfam" id="PF09650">
    <property type="entry name" value="PHA_gran_rgn"/>
    <property type="match status" value="1"/>
</dbReference>
<gene>
    <name evidence="1" type="ORF">GB996_06455</name>
</gene>
<evidence type="ECO:0000313" key="1">
    <source>
        <dbReference type="EMBL" id="MUG32434.1"/>
    </source>
</evidence>
<dbReference type="InterPro" id="IPR013433">
    <property type="entry name" value="PHA_gran_rgn"/>
</dbReference>
<dbReference type="OrthoDB" id="287584at2"/>
<dbReference type="AlphaFoldDB" id="A0A844M0W9"/>
<keyword evidence="2" id="KW-1185">Reference proteome</keyword>